<dbReference type="AlphaFoldDB" id="R7UMB1"/>
<evidence type="ECO:0000313" key="9">
    <source>
        <dbReference type="EMBL" id="ELU07238.1"/>
    </source>
</evidence>
<dbReference type="InterPro" id="IPR000276">
    <property type="entry name" value="GPCR_Rhodpsn"/>
</dbReference>
<evidence type="ECO:0000259" key="8">
    <source>
        <dbReference type="PROSITE" id="PS50262"/>
    </source>
</evidence>
<proteinExistence type="predicted"/>
<evidence type="ECO:0000313" key="11">
    <source>
        <dbReference type="Proteomes" id="UP000014760"/>
    </source>
</evidence>
<feature type="transmembrane region" description="Helical" evidence="6">
    <location>
        <begin position="65"/>
        <end position="85"/>
    </location>
</feature>
<feature type="compositionally biased region" description="Basic and acidic residues" evidence="5">
    <location>
        <begin position="371"/>
        <end position="381"/>
    </location>
</feature>
<evidence type="ECO:0000256" key="7">
    <source>
        <dbReference type="SAM" id="SignalP"/>
    </source>
</evidence>
<dbReference type="InterPro" id="IPR052954">
    <property type="entry name" value="GPCR-Ligand_Int"/>
</dbReference>
<evidence type="ECO:0000256" key="1">
    <source>
        <dbReference type="ARBA" id="ARBA00004370"/>
    </source>
</evidence>
<feature type="transmembrane region" description="Helical" evidence="6">
    <location>
        <begin position="325"/>
        <end position="348"/>
    </location>
</feature>
<dbReference type="SUPFAM" id="SSF81321">
    <property type="entry name" value="Family A G protein-coupled receptor-like"/>
    <property type="match status" value="1"/>
</dbReference>
<dbReference type="EMBL" id="KB300094">
    <property type="protein sequence ID" value="ELU07238.1"/>
    <property type="molecule type" value="Genomic_DNA"/>
</dbReference>
<sequence length="399" mass="44984">MGVFRGFWLISTSCMAILLTVSGYNVTSLTWEAATTEQNEVSQEEDADKSMDIYLQNILNKITSFGHMSLGMLSIICNVLTILVLREQRSLSPRVYMKWIAVCDLLTGFSITWIGFIVNQTMLQSYPELRNLAHWTKLPLYFLQSTFATSAIYIAGALGVDRLIAVRFPLKRAAWCTRKRAHVTSAILTIAGVIPNVHLILRLTSTHYSDSSSGILMPYLTHTQIGRDPIATKIAQYSKFALKQITPLVVMVVTGSWTIVVISKSRRFQKEANVQRKDNKLQCFGVTIGVIVLFILTNTPLALYALDASINGHKSSTTDTFHVSILLELIGFLPWVNSFMNFFVYVLLNDSFRQNAIRLFLCETKSERETQTSINGKDRHTYIKGNEGNEWNEGNDNQD</sequence>
<organism evidence="9">
    <name type="scientific">Capitella teleta</name>
    <name type="common">Polychaete worm</name>
    <dbReference type="NCBI Taxonomy" id="283909"/>
    <lineage>
        <taxon>Eukaryota</taxon>
        <taxon>Metazoa</taxon>
        <taxon>Spiralia</taxon>
        <taxon>Lophotrochozoa</taxon>
        <taxon>Annelida</taxon>
        <taxon>Polychaeta</taxon>
        <taxon>Sedentaria</taxon>
        <taxon>Scolecida</taxon>
        <taxon>Capitellidae</taxon>
        <taxon>Capitella</taxon>
    </lineage>
</organism>
<evidence type="ECO:0000313" key="10">
    <source>
        <dbReference type="EnsemblMetazoa" id="CapteP190162"/>
    </source>
</evidence>
<accession>R7UMB1</accession>
<feature type="chain" id="PRO_5008788163" description="G-protein coupled receptors family 1 profile domain-containing protein" evidence="7">
    <location>
        <begin position="24"/>
        <end position="399"/>
    </location>
</feature>
<feature type="transmembrane region" description="Helical" evidence="6">
    <location>
        <begin position="181"/>
        <end position="201"/>
    </location>
</feature>
<dbReference type="Gene3D" id="1.20.1070.10">
    <property type="entry name" value="Rhodopsin 7-helix transmembrane proteins"/>
    <property type="match status" value="1"/>
</dbReference>
<protein>
    <recommendedName>
        <fullName evidence="8">G-protein coupled receptors family 1 profile domain-containing protein</fullName>
    </recommendedName>
</protein>
<dbReference type="PANTHER" id="PTHR46641">
    <property type="entry name" value="FMRFAMIDE RECEPTOR-RELATED"/>
    <property type="match status" value="1"/>
</dbReference>
<feature type="compositionally biased region" description="Low complexity" evidence="5">
    <location>
        <begin position="385"/>
        <end position="399"/>
    </location>
</feature>
<feature type="transmembrane region" description="Helical" evidence="6">
    <location>
        <begin position="245"/>
        <end position="262"/>
    </location>
</feature>
<evidence type="ECO:0000256" key="5">
    <source>
        <dbReference type="SAM" id="MobiDB-lite"/>
    </source>
</evidence>
<dbReference type="InterPro" id="IPR017452">
    <property type="entry name" value="GPCR_Rhodpsn_7TM"/>
</dbReference>
<dbReference type="PROSITE" id="PS50262">
    <property type="entry name" value="G_PROTEIN_RECEP_F1_2"/>
    <property type="match status" value="1"/>
</dbReference>
<evidence type="ECO:0000256" key="4">
    <source>
        <dbReference type="ARBA" id="ARBA00023136"/>
    </source>
</evidence>
<dbReference type="PANTHER" id="PTHR46641:SF25">
    <property type="entry name" value="CNMAMIDE RECEPTOR-RELATED"/>
    <property type="match status" value="1"/>
</dbReference>
<keyword evidence="11" id="KW-1185">Reference proteome</keyword>
<feature type="domain" description="G-protein coupled receptors family 1 profile" evidence="8">
    <location>
        <begin position="75"/>
        <end position="345"/>
    </location>
</feature>
<reference evidence="10" key="3">
    <citation type="submission" date="2015-06" db="UniProtKB">
        <authorList>
            <consortium name="EnsemblMetazoa"/>
        </authorList>
    </citation>
    <scope>IDENTIFICATION</scope>
</reference>
<keyword evidence="4 6" id="KW-0472">Membrane</keyword>
<feature type="transmembrane region" description="Helical" evidence="6">
    <location>
        <begin position="97"/>
        <end position="118"/>
    </location>
</feature>
<evidence type="ECO:0000256" key="6">
    <source>
        <dbReference type="SAM" id="Phobius"/>
    </source>
</evidence>
<feature type="transmembrane region" description="Helical" evidence="6">
    <location>
        <begin position="283"/>
        <end position="305"/>
    </location>
</feature>
<name>R7UMB1_CAPTE</name>
<dbReference type="GO" id="GO:0004930">
    <property type="term" value="F:G protein-coupled receptor activity"/>
    <property type="evidence" value="ECO:0007669"/>
    <property type="project" value="InterPro"/>
</dbReference>
<dbReference type="HOGENOM" id="CLU_009579_38_0_1"/>
<keyword evidence="3 6" id="KW-1133">Transmembrane helix</keyword>
<reference evidence="11" key="1">
    <citation type="submission" date="2012-12" db="EMBL/GenBank/DDBJ databases">
        <authorList>
            <person name="Hellsten U."/>
            <person name="Grimwood J."/>
            <person name="Chapman J.A."/>
            <person name="Shapiro H."/>
            <person name="Aerts A."/>
            <person name="Otillar R.P."/>
            <person name="Terry A.Y."/>
            <person name="Boore J.L."/>
            <person name="Simakov O."/>
            <person name="Marletaz F."/>
            <person name="Cho S.-J."/>
            <person name="Edsinger-Gonzales E."/>
            <person name="Havlak P."/>
            <person name="Kuo D.-H."/>
            <person name="Larsson T."/>
            <person name="Lv J."/>
            <person name="Arendt D."/>
            <person name="Savage R."/>
            <person name="Osoegawa K."/>
            <person name="de Jong P."/>
            <person name="Lindberg D.R."/>
            <person name="Seaver E.C."/>
            <person name="Weisblat D.A."/>
            <person name="Putnam N.H."/>
            <person name="Grigoriev I.V."/>
            <person name="Rokhsar D.S."/>
        </authorList>
    </citation>
    <scope>NUCLEOTIDE SEQUENCE</scope>
    <source>
        <strain evidence="11">I ESC-2004</strain>
    </source>
</reference>
<dbReference type="GO" id="GO:0016020">
    <property type="term" value="C:membrane"/>
    <property type="evidence" value="ECO:0007669"/>
    <property type="project" value="UniProtKB-SubCell"/>
</dbReference>
<keyword evidence="2 6" id="KW-0812">Transmembrane</keyword>
<dbReference type="EnsemblMetazoa" id="CapteT190162">
    <property type="protein sequence ID" value="CapteP190162"/>
    <property type="gene ID" value="CapteG190162"/>
</dbReference>
<gene>
    <name evidence="9" type="ORF">CAPTEDRAFT_190162</name>
</gene>
<evidence type="ECO:0000256" key="3">
    <source>
        <dbReference type="ARBA" id="ARBA00022989"/>
    </source>
</evidence>
<dbReference type="Proteomes" id="UP000014760">
    <property type="component" value="Unassembled WGS sequence"/>
</dbReference>
<dbReference type="STRING" id="283909.R7UMB1"/>
<evidence type="ECO:0000256" key="2">
    <source>
        <dbReference type="ARBA" id="ARBA00022692"/>
    </source>
</evidence>
<dbReference type="PRINTS" id="PR00237">
    <property type="entry name" value="GPCRRHODOPSN"/>
</dbReference>
<reference evidence="9 11" key="2">
    <citation type="journal article" date="2013" name="Nature">
        <title>Insights into bilaterian evolution from three spiralian genomes.</title>
        <authorList>
            <person name="Simakov O."/>
            <person name="Marletaz F."/>
            <person name="Cho S.J."/>
            <person name="Edsinger-Gonzales E."/>
            <person name="Havlak P."/>
            <person name="Hellsten U."/>
            <person name="Kuo D.H."/>
            <person name="Larsson T."/>
            <person name="Lv J."/>
            <person name="Arendt D."/>
            <person name="Savage R."/>
            <person name="Osoegawa K."/>
            <person name="de Jong P."/>
            <person name="Grimwood J."/>
            <person name="Chapman J.A."/>
            <person name="Shapiro H."/>
            <person name="Aerts A."/>
            <person name="Otillar R.P."/>
            <person name="Terry A.Y."/>
            <person name="Boore J.L."/>
            <person name="Grigoriev I.V."/>
            <person name="Lindberg D.R."/>
            <person name="Seaver E.C."/>
            <person name="Weisblat D.A."/>
            <person name="Putnam N.H."/>
            <person name="Rokhsar D.S."/>
        </authorList>
    </citation>
    <scope>NUCLEOTIDE SEQUENCE</scope>
    <source>
        <strain evidence="9 11">I ESC-2004</strain>
    </source>
</reference>
<dbReference type="Pfam" id="PF00001">
    <property type="entry name" value="7tm_1"/>
    <property type="match status" value="1"/>
</dbReference>
<comment type="subcellular location">
    <subcellularLocation>
        <location evidence="1">Membrane</location>
    </subcellularLocation>
</comment>
<dbReference type="OrthoDB" id="6126859at2759"/>
<dbReference type="EMBL" id="AMQN01001155">
    <property type="status" value="NOT_ANNOTATED_CDS"/>
    <property type="molecule type" value="Genomic_DNA"/>
</dbReference>
<feature type="transmembrane region" description="Helical" evidence="6">
    <location>
        <begin position="138"/>
        <end position="160"/>
    </location>
</feature>
<feature type="signal peptide" evidence="7">
    <location>
        <begin position="1"/>
        <end position="23"/>
    </location>
</feature>
<keyword evidence="7" id="KW-0732">Signal</keyword>
<feature type="region of interest" description="Disordered" evidence="5">
    <location>
        <begin position="371"/>
        <end position="399"/>
    </location>
</feature>
<dbReference type="OMA" id="ISLATWN"/>